<dbReference type="PROSITE" id="PS51318">
    <property type="entry name" value="TAT"/>
    <property type="match status" value="1"/>
</dbReference>
<evidence type="ECO:0000256" key="1">
    <source>
        <dbReference type="ARBA" id="ARBA00022531"/>
    </source>
</evidence>
<feature type="domain" description="Photosynthesis system II assembly factor Ycf48/Hcf136-like" evidence="3">
    <location>
        <begin position="171"/>
        <end position="232"/>
    </location>
</feature>
<protein>
    <recommendedName>
        <fullName evidence="3">Photosynthesis system II assembly factor Ycf48/Hcf136-like domain-containing protein</fullName>
    </recommendedName>
</protein>
<evidence type="ECO:0000313" key="5">
    <source>
        <dbReference type="Proteomes" id="UP000218385"/>
    </source>
</evidence>
<sequence>MIRDSDSLALGLTLSRRSFLGAAIIGACAASPLAVAFTSPLQEPAMSSHLSAHSPLLDVVCINSRIVAVGIRGTVLFSDDHGENWTQAKVPLSTDLVAMAFSGTEQGWAVGHGGVVLHSEDGGRSWSKQLDGATASKLAIEYYEANPSSLPDAPQFLERERSLAIEGETQPFMDVFFVDERRGYVVGTFNRIFMTEDGGQSWRPLMHLTENPGELHFYSVAGFADQLYLAGEQGKVWRHDPVSDRFVALETSYNGTLFGVLPSSMNLLLAYGMRGSLYRSVDRGTTWEKVDTPLQSGITTALAMAGDRFLIADQSGAVALSVDGGRHFKKLNVSKPMAYASASVLSDSAVVMVGALGVRIETV</sequence>
<dbReference type="AlphaFoldDB" id="A0AB33ECX5"/>
<gene>
    <name evidence="4" type="ORF">CNN82_17860</name>
</gene>
<evidence type="ECO:0000256" key="2">
    <source>
        <dbReference type="ARBA" id="ARBA00023276"/>
    </source>
</evidence>
<dbReference type="InterPro" id="IPR028203">
    <property type="entry name" value="PSII_CF48-like_dom"/>
</dbReference>
<dbReference type="PANTHER" id="PTHR47199">
    <property type="entry name" value="PHOTOSYSTEM II STABILITY/ASSEMBLY FACTOR HCF136, CHLOROPLASTIC"/>
    <property type="match status" value="1"/>
</dbReference>
<dbReference type="PROSITE" id="PS51257">
    <property type="entry name" value="PROKAR_LIPOPROTEIN"/>
    <property type="match status" value="1"/>
</dbReference>
<dbReference type="GO" id="GO:0009523">
    <property type="term" value="C:photosystem II"/>
    <property type="evidence" value="ECO:0007669"/>
    <property type="project" value="UniProtKB-KW"/>
</dbReference>
<reference evidence="4 5" key="1">
    <citation type="submission" date="2017-09" db="EMBL/GenBank/DDBJ databases">
        <title>Complete Genome sequence of Lysobacter capsici KNU-15.</title>
        <authorList>
            <person name="Kim M.-C."/>
            <person name="Yi H."/>
            <person name="Lee D.-W."/>
            <person name="Shin J.-H."/>
        </authorList>
    </citation>
    <scope>NUCLEOTIDE SEQUENCE [LARGE SCALE GENOMIC DNA]</scope>
    <source>
        <strain evidence="4 5">KNU-15</strain>
    </source>
</reference>
<dbReference type="GO" id="GO:0015979">
    <property type="term" value="P:photosynthesis"/>
    <property type="evidence" value="ECO:0007669"/>
    <property type="project" value="UniProtKB-KW"/>
</dbReference>
<accession>A0AB33ECX5</accession>
<feature type="domain" description="Photosynthesis system II assembly factor Ycf48/Hcf136-like" evidence="3">
    <location>
        <begin position="55"/>
        <end position="128"/>
    </location>
</feature>
<dbReference type="InterPro" id="IPR006311">
    <property type="entry name" value="TAT_signal"/>
</dbReference>
<dbReference type="SUPFAM" id="SSF110296">
    <property type="entry name" value="Oligoxyloglucan reducing end-specific cellobiohydrolase"/>
    <property type="match status" value="1"/>
</dbReference>
<dbReference type="Proteomes" id="UP000218385">
    <property type="component" value="Chromosome"/>
</dbReference>
<dbReference type="InterPro" id="IPR015943">
    <property type="entry name" value="WD40/YVTN_repeat-like_dom_sf"/>
</dbReference>
<organism evidence="4 5">
    <name type="scientific">Pseudomonas frederiksbergensis</name>
    <dbReference type="NCBI Taxonomy" id="104087"/>
    <lineage>
        <taxon>Bacteria</taxon>
        <taxon>Pseudomonadati</taxon>
        <taxon>Pseudomonadota</taxon>
        <taxon>Gammaproteobacteria</taxon>
        <taxon>Pseudomonadales</taxon>
        <taxon>Pseudomonadaceae</taxon>
        <taxon>Pseudomonas</taxon>
    </lineage>
</organism>
<dbReference type="PANTHER" id="PTHR47199:SF2">
    <property type="entry name" value="PHOTOSYSTEM II STABILITY_ASSEMBLY FACTOR HCF136, CHLOROPLASTIC"/>
    <property type="match status" value="1"/>
</dbReference>
<proteinExistence type="predicted"/>
<dbReference type="Gene3D" id="2.130.10.10">
    <property type="entry name" value="YVTN repeat-like/Quinoprotein amine dehydrogenase"/>
    <property type="match status" value="1"/>
</dbReference>
<keyword evidence="1" id="KW-0602">Photosynthesis</keyword>
<dbReference type="Pfam" id="PF14870">
    <property type="entry name" value="PSII_BNR"/>
    <property type="match status" value="2"/>
</dbReference>
<name>A0AB33ECX5_9PSED</name>
<evidence type="ECO:0000313" key="4">
    <source>
        <dbReference type="EMBL" id="ATE78203.1"/>
    </source>
</evidence>
<evidence type="ECO:0000259" key="3">
    <source>
        <dbReference type="Pfam" id="PF14870"/>
    </source>
</evidence>
<dbReference type="EMBL" id="CP023466">
    <property type="protein sequence ID" value="ATE78203.1"/>
    <property type="molecule type" value="Genomic_DNA"/>
</dbReference>
<keyword evidence="2" id="KW-0604">Photosystem II</keyword>